<keyword evidence="3 8" id="KW-0641">Proline biosynthesis</keyword>
<dbReference type="Gene3D" id="3.40.1160.10">
    <property type="entry name" value="Acetylglutamate kinase-like"/>
    <property type="match status" value="1"/>
</dbReference>
<evidence type="ECO:0000256" key="4">
    <source>
        <dbReference type="ARBA" id="ARBA00022679"/>
    </source>
</evidence>
<dbReference type="OrthoDB" id="9804434at2"/>
<dbReference type="PRINTS" id="PR00474">
    <property type="entry name" value="GLU5KINASE"/>
</dbReference>
<dbReference type="SUPFAM" id="SSF53633">
    <property type="entry name" value="Carbamate kinase-like"/>
    <property type="match status" value="1"/>
</dbReference>
<evidence type="ECO:0000256" key="3">
    <source>
        <dbReference type="ARBA" id="ARBA00022650"/>
    </source>
</evidence>
<evidence type="ECO:0000256" key="2">
    <source>
        <dbReference type="ARBA" id="ARBA00022605"/>
    </source>
</evidence>
<name>A0A162KWN0_9CLOT</name>
<comment type="caution">
    <text evidence="10">The sequence shown here is derived from an EMBL/GenBank/DDBJ whole genome shotgun (WGS) entry which is preliminary data.</text>
</comment>
<organism evidence="10 11">
    <name type="scientific">Clostridium ljungdahlii</name>
    <dbReference type="NCBI Taxonomy" id="1538"/>
    <lineage>
        <taxon>Bacteria</taxon>
        <taxon>Bacillati</taxon>
        <taxon>Bacillota</taxon>
        <taxon>Clostridia</taxon>
        <taxon>Eubacteriales</taxon>
        <taxon>Clostridiaceae</taxon>
        <taxon>Clostridium</taxon>
    </lineage>
</organism>
<evidence type="ECO:0000256" key="6">
    <source>
        <dbReference type="ARBA" id="ARBA00022777"/>
    </source>
</evidence>
<dbReference type="EC" id="2.7.2.11" evidence="8"/>
<dbReference type="CDD" id="cd04242">
    <property type="entry name" value="AAK_G5K_ProB"/>
    <property type="match status" value="1"/>
</dbReference>
<feature type="binding site" evidence="8">
    <location>
        <begin position="176"/>
        <end position="177"/>
    </location>
    <ligand>
        <name>ATP</name>
        <dbReference type="ChEBI" id="CHEBI:30616"/>
    </ligand>
</feature>
<protein>
    <recommendedName>
        <fullName evidence="8">Glutamate 5-kinase</fullName>
        <ecNumber evidence="8">2.7.2.11</ecNumber>
    </recommendedName>
    <alternativeName>
        <fullName evidence="8">Gamma-glutamyl kinase</fullName>
        <shortName evidence="8">GK</shortName>
    </alternativeName>
</protein>
<evidence type="ECO:0000259" key="9">
    <source>
        <dbReference type="Pfam" id="PF00696"/>
    </source>
</evidence>
<dbReference type="GO" id="GO:0005524">
    <property type="term" value="F:ATP binding"/>
    <property type="evidence" value="ECO:0007669"/>
    <property type="project" value="UniProtKB-KW"/>
</dbReference>
<evidence type="ECO:0000256" key="8">
    <source>
        <dbReference type="HAMAP-Rule" id="MF_00456"/>
    </source>
</evidence>
<comment type="pathway">
    <text evidence="8">Amino-acid biosynthesis; L-proline biosynthesis; L-glutamate 5-semialdehyde from L-glutamate: step 1/2.</text>
</comment>
<gene>
    <name evidence="8 10" type="primary">proB</name>
    <name evidence="10" type="ORF">WY13_01877</name>
</gene>
<dbReference type="GO" id="GO:0004349">
    <property type="term" value="F:glutamate 5-kinase activity"/>
    <property type="evidence" value="ECO:0007669"/>
    <property type="project" value="UniProtKB-UniRule"/>
</dbReference>
<evidence type="ECO:0000256" key="7">
    <source>
        <dbReference type="ARBA" id="ARBA00022840"/>
    </source>
</evidence>
<evidence type="ECO:0000256" key="5">
    <source>
        <dbReference type="ARBA" id="ARBA00022741"/>
    </source>
</evidence>
<dbReference type="InterPro" id="IPR001048">
    <property type="entry name" value="Asp/Glu/Uridylate_kinase"/>
</dbReference>
<keyword evidence="6 8" id="KW-0418">Kinase</keyword>
<dbReference type="RefSeq" id="WP_063555363.1">
    <property type="nucleotide sequence ID" value="NZ_LITT01000018.1"/>
</dbReference>
<feature type="binding site" evidence="8">
    <location>
        <position position="57"/>
    </location>
    <ligand>
        <name>substrate</name>
    </ligand>
</feature>
<evidence type="ECO:0000313" key="10">
    <source>
        <dbReference type="EMBL" id="OAA88012.1"/>
    </source>
</evidence>
<dbReference type="HAMAP" id="MF_00456">
    <property type="entry name" value="ProB"/>
    <property type="match status" value="1"/>
</dbReference>
<comment type="subcellular location">
    <subcellularLocation>
        <location evidence="8">Cytoplasm</location>
    </subcellularLocation>
</comment>
<dbReference type="EMBL" id="LITT01000018">
    <property type="protein sequence ID" value="OAA88012.1"/>
    <property type="molecule type" value="Genomic_DNA"/>
</dbReference>
<dbReference type="PATRIC" id="fig|1538.10.peg.2319"/>
<dbReference type="PANTHER" id="PTHR43654:SF1">
    <property type="entry name" value="ISOPENTENYL PHOSPHATE KINASE"/>
    <property type="match status" value="1"/>
</dbReference>
<keyword evidence="2 8" id="KW-0028">Amino-acid biosynthesis</keyword>
<feature type="binding site" evidence="8">
    <location>
        <position position="144"/>
    </location>
    <ligand>
        <name>substrate</name>
    </ligand>
</feature>
<dbReference type="InterPro" id="IPR019797">
    <property type="entry name" value="Glutamate_5-kinase_CS"/>
</dbReference>
<dbReference type="GO" id="GO:0055129">
    <property type="term" value="P:L-proline biosynthetic process"/>
    <property type="evidence" value="ECO:0007669"/>
    <property type="project" value="UniProtKB-UniRule"/>
</dbReference>
<dbReference type="PIRSF" id="PIRSF000729">
    <property type="entry name" value="GK"/>
    <property type="match status" value="1"/>
</dbReference>
<evidence type="ECO:0000256" key="1">
    <source>
        <dbReference type="ARBA" id="ARBA00022490"/>
    </source>
</evidence>
<keyword evidence="1 8" id="KW-0963">Cytoplasm</keyword>
<dbReference type="InterPro" id="IPR011529">
    <property type="entry name" value="Glu_5kinase"/>
</dbReference>
<dbReference type="UniPathway" id="UPA00098">
    <property type="reaction ID" value="UER00359"/>
</dbReference>
<comment type="similarity">
    <text evidence="8">Belongs to the glutamate 5-kinase family.</text>
</comment>
<dbReference type="FunFam" id="3.40.1160.10:FF:000018">
    <property type="entry name" value="Glutamate 5-kinase"/>
    <property type="match status" value="1"/>
</dbReference>
<accession>A0A162KWN0</accession>
<keyword evidence="7 8" id="KW-0067">ATP-binding</keyword>
<sequence>MNIREKYLKNAKKVVVKVGTSTLITEDGALDLYRIEEIVRQICYLQNQGKSVVLVTSGAIGVGFLKLGLKTKPKDICEKQAAAAIGQGILLNTYEKIFSEHGKIVAQILLTKNDLDIVDNYTNAQNTFTALLKRGVIPIVNENDAVAVEEIKFGDNDTLSALIAKTIHADILILLSDIDGLYSSDPQSDKDAKLISCVPKITKEIEDCSKGSHSNVGTGGMYTKIKAAKIAVSSGISMIIANGSQDAVIEDIVSNKEIGTLFEAEK</sequence>
<dbReference type="InterPro" id="IPR001057">
    <property type="entry name" value="Glu/AcGlu_kinase"/>
</dbReference>
<dbReference type="Proteomes" id="UP000077407">
    <property type="component" value="Unassembled WGS sequence"/>
</dbReference>
<dbReference type="InterPro" id="IPR036393">
    <property type="entry name" value="AceGlu_kinase-like_sf"/>
</dbReference>
<dbReference type="GO" id="GO:0005829">
    <property type="term" value="C:cytosol"/>
    <property type="evidence" value="ECO:0007669"/>
    <property type="project" value="TreeGrafter"/>
</dbReference>
<comment type="catalytic activity">
    <reaction evidence="8">
        <text>L-glutamate + ATP = L-glutamyl 5-phosphate + ADP</text>
        <dbReference type="Rhea" id="RHEA:14877"/>
        <dbReference type="ChEBI" id="CHEBI:29985"/>
        <dbReference type="ChEBI" id="CHEBI:30616"/>
        <dbReference type="ChEBI" id="CHEBI:58274"/>
        <dbReference type="ChEBI" id="CHEBI:456216"/>
        <dbReference type="EC" id="2.7.2.11"/>
    </reaction>
</comment>
<dbReference type="NCBIfam" id="TIGR01027">
    <property type="entry name" value="proB"/>
    <property type="match status" value="1"/>
</dbReference>
<keyword evidence="4 8" id="KW-0808">Transferase</keyword>
<feature type="binding site" evidence="8">
    <location>
        <position position="17"/>
    </location>
    <ligand>
        <name>ATP</name>
        <dbReference type="ChEBI" id="CHEBI:30616"/>
    </ligand>
</feature>
<feature type="binding site" evidence="8">
    <location>
        <begin position="218"/>
        <end position="224"/>
    </location>
    <ligand>
        <name>ATP</name>
        <dbReference type="ChEBI" id="CHEBI:30616"/>
    </ligand>
</feature>
<evidence type="ECO:0000313" key="11">
    <source>
        <dbReference type="Proteomes" id="UP000077407"/>
    </source>
</evidence>
<dbReference type="PROSITE" id="PS00902">
    <property type="entry name" value="GLUTAMATE_5_KINASE"/>
    <property type="match status" value="1"/>
</dbReference>
<dbReference type="PANTHER" id="PTHR43654">
    <property type="entry name" value="GLUTAMATE 5-KINASE"/>
    <property type="match status" value="1"/>
</dbReference>
<proteinExistence type="inferred from homology"/>
<dbReference type="Pfam" id="PF00696">
    <property type="entry name" value="AA_kinase"/>
    <property type="match status" value="1"/>
</dbReference>
<dbReference type="AlphaFoldDB" id="A0A162KWN0"/>
<reference evidence="10 11" key="1">
    <citation type="journal article" date="2015" name="Biotechnol. Bioeng.">
        <title>Genome sequence and phenotypic characterization of Caulobacter segnis.</title>
        <authorList>
            <person name="Patel S."/>
            <person name="Fletcher B."/>
            <person name="Scott D.C."/>
            <person name="Ely B."/>
        </authorList>
    </citation>
    <scope>NUCLEOTIDE SEQUENCE [LARGE SCALE GENOMIC DNA]</scope>
    <source>
        <strain evidence="10 11">ERI-2</strain>
    </source>
</reference>
<feature type="domain" description="Aspartate/glutamate/uridylate kinase" evidence="9">
    <location>
        <begin position="12"/>
        <end position="242"/>
    </location>
</feature>
<dbReference type="InterPro" id="IPR041739">
    <property type="entry name" value="G5K_ProB"/>
</dbReference>
<comment type="function">
    <text evidence="8">Catalyzes the transfer of a phosphate group to glutamate to form L-glutamate 5-phosphate.</text>
</comment>
<feature type="binding site" evidence="8">
    <location>
        <position position="156"/>
    </location>
    <ligand>
        <name>substrate</name>
    </ligand>
</feature>
<keyword evidence="5 8" id="KW-0547">Nucleotide-binding</keyword>
<dbReference type="InterPro" id="IPR005715">
    <property type="entry name" value="Glu_5kinase/COase_Synthase"/>
</dbReference>